<reference evidence="1 2" key="1">
    <citation type="submission" date="2020-01" db="EMBL/GenBank/DDBJ databases">
        <title>Genome sequencing of strain KACC 21507.</title>
        <authorList>
            <person name="Heo J."/>
            <person name="Kim S.-J."/>
            <person name="Kim J.-S."/>
            <person name="Hong S.-B."/>
            <person name="Kwon S.-W."/>
        </authorList>
    </citation>
    <scope>NUCLEOTIDE SEQUENCE [LARGE SCALE GENOMIC DNA]</scope>
    <source>
        <strain evidence="1 2">KACC 21507</strain>
    </source>
</reference>
<dbReference type="RefSeq" id="WP_160618349.1">
    <property type="nucleotide sequence ID" value="NZ_CP047652.1"/>
</dbReference>
<dbReference type="KEGG" id="bomb:GT348_02365"/>
<protein>
    <submittedName>
        <fullName evidence="1">Uncharacterized protein</fullName>
    </submittedName>
</protein>
<dbReference type="AlphaFoldDB" id="A0A6P1NK88"/>
<evidence type="ECO:0000313" key="2">
    <source>
        <dbReference type="Proteomes" id="UP000463975"/>
    </source>
</evidence>
<name>A0A6P1NK88_9PROT</name>
<evidence type="ECO:0000313" key="1">
    <source>
        <dbReference type="EMBL" id="QHI95271.1"/>
    </source>
</evidence>
<dbReference type="Proteomes" id="UP000463975">
    <property type="component" value="Chromosome"/>
</dbReference>
<gene>
    <name evidence="1" type="ORF">GT348_02365</name>
</gene>
<keyword evidence="2" id="KW-1185">Reference proteome</keyword>
<accession>A0A6P1NK88</accession>
<sequence length="396" mass="45581">MLISRKTAIIPTGTSCMQGRQIENAATIFGKKLNTNFKSESSFFKFIYQEPWGLPIIFDKYVRQNQEILVEDIKIEDHYSKCPYLAPTGSWFVHHEPFNEIRETGIIRTDEQRLINVQEKYNYLLKKMKNLATIPKRYFIFGNADIDVMLWKRYTEGRIIWRFTKQNVEDTCKAINRAFPTGENVLIFVTNRRNVISGLDCCYIYVLDDADDWHGENAGWENVFDTLPSSTSNESVNFSRNAQYLATRNPHVRRLDAYNPAMQSHSTQVNRKDGHFLISCDEGGDIIWGPYIRLSPGKYEAVIEFLPFPPTKWSKILIWKHNVTKAHIKHSGIFKIKADSGNKILGECVVTQDIVSADGLIRVPLTISEDTYKVELTLFGDKGFQAHVAYFALKAL</sequence>
<proteinExistence type="predicted"/>
<dbReference type="EMBL" id="CP047652">
    <property type="protein sequence ID" value="QHI95271.1"/>
    <property type="molecule type" value="Genomic_DNA"/>
</dbReference>
<organism evidence="1 2">
    <name type="scientific">Aristophania vespae</name>
    <dbReference type="NCBI Taxonomy" id="2697033"/>
    <lineage>
        <taxon>Bacteria</taxon>
        <taxon>Pseudomonadati</taxon>
        <taxon>Pseudomonadota</taxon>
        <taxon>Alphaproteobacteria</taxon>
        <taxon>Acetobacterales</taxon>
        <taxon>Acetobacteraceae</taxon>
        <taxon>Aristophania</taxon>
    </lineage>
</organism>